<proteinExistence type="predicted"/>
<comment type="caution">
    <text evidence="1">The sequence shown here is derived from an EMBL/GenBank/DDBJ whole genome shotgun (WGS) entry which is preliminary data.</text>
</comment>
<dbReference type="Proteomes" id="UP000319143">
    <property type="component" value="Unassembled WGS sequence"/>
</dbReference>
<keyword evidence="2" id="KW-1185">Reference proteome</keyword>
<dbReference type="EMBL" id="SJPV01000003">
    <property type="protein sequence ID" value="TWU39320.1"/>
    <property type="molecule type" value="Genomic_DNA"/>
</dbReference>
<sequence length="79" mass="9193">MADGARQHHWTLTSSLMALQAEINRDRRRRRKPFRPDDFNPYVVNRPIPAKASVEQAAKLLRAKYYPKEINCGKAEVEN</sequence>
<reference evidence="1 2" key="1">
    <citation type="submission" date="2019-02" db="EMBL/GenBank/DDBJ databases">
        <title>Deep-cultivation of Planctomycetes and their phenomic and genomic characterization uncovers novel biology.</title>
        <authorList>
            <person name="Wiegand S."/>
            <person name="Jogler M."/>
            <person name="Boedeker C."/>
            <person name="Pinto D."/>
            <person name="Vollmers J."/>
            <person name="Rivas-Marin E."/>
            <person name="Kohn T."/>
            <person name="Peeters S.H."/>
            <person name="Heuer A."/>
            <person name="Rast P."/>
            <person name="Oberbeckmann S."/>
            <person name="Bunk B."/>
            <person name="Jeske O."/>
            <person name="Meyerdierks A."/>
            <person name="Storesund J.E."/>
            <person name="Kallscheuer N."/>
            <person name="Luecker S."/>
            <person name="Lage O.M."/>
            <person name="Pohl T."/>
            <person name="Merkel B.J."/>
            <person name="Hornburger P."/>
            <person name="Mueller R.-W."/>
            <person name="Bruemmer F."/>
            <person name="Labrenz M."/>
            <person name="Spormann A.M."/>
            <person name="Op Den Camp H."/>
            <person name="Overmann J."/>
            <person name="Amann R."/>
            <person name="Jetten M.S.M."/>
            <person name="Mascher T."/>
            <person name="Medema M.H."/>
            <person name="Devos D.P."/>
            <person name="Kaster A.-K."/>
            <person name="Ovreas L."/>
            <person name="Rohde M."/>
            <person name="Galperin M.Y."/>
            <person name="Jogler C."/>
        </authorList>
    </citation>
    <scope>NUCLEOTIDE SEQUENCE [LARGE SCALE GENOMIC DNA]</scope>
    <source>
        <strain evidence="1 2">Poly41</strain>
    </source>
</reference>
<evidence type="ECO:0000313" key="1">
    <source>
        <dbReference type="EMBL" id="TWU39320.1"/>
    </source>
</evidence>
<accession>A0A5C6DR51</accession>
<name>A0A5C6DR51_9BACT</name>
<evidence type="ECO:0000313" key="2">
    <source>
        <dbReference type="Proteomes" id="UP000319143"/>
    </source>
</evidence>
<protein>
    <submittedName>
        <fullName evidence="1">Uncharacterized protein</fullName>
    </submittedName>
</protein>
<organism evidence="1 2">
    <name type="scientific">Novipirellula artificiosorum</name>
    <dbReference type="NCBI Taxonomy" id="2528016"/>
    <lineage>
        <taxon>Bacteria</taxon>
        <taxon>Pseudomonadati</taxon>
        <taxon>Planctomycetota</taxon>
        <taxon>Planctomycetia</taxon>
        <taxon>Pirellulales</taxon>
        <taxon>Pirellulaceae</taxon>
        <taxon>Novipirellula</taxon>
    </lineage>
</organism>
<gene>
    <name evidence="1" type="ORF">Poly41_21440</name>
</gene>
<dbReference type="AlphaFoldDB" id="A0A5C6DR51"/>